<gene>
    <name evidence="1" type="ORF">TorRG33x02_340800</name>
</gene>
<dbReference type="EMBL" id="JXTC01000693">
    <property type="protein sequence ID" value="PON40260.1"/>
    <property type="molecule type" value="Genomic_DNA"/>
</dbReference>
<dbReference type="Proteomes" id="UP000237000">
    <property type="component" value="Unassembled WGS sequence"/>
</dbReference>
<reference evidence="2" key="1">
    <citation type="submission" date="2016-06" db="EMBL/GenBank/DDBJ databases">
        <title>Parallel loss of symbiosis genes in relatives of nitrogen-fixing non-legume Parasponia.</title>
        <authorList>
            <person name="Van Velzen R."/>
            <person name="Holmer R."/>
            <person name="Bu F."/>
            <person name="Rutten L."/>
            <person name="Van Zeijl A."/>
            <person name="Liu W."/>
            <person name="Santuari L."/>
            <person name="Cao Q."/>
            <person name="Sharma T."/>
            <person name="Shen D."/>
            <person name="Roswanjaya Y."/>
            <person name="Wardhani T."/>
            <person name="Kalhor M.S."/>
            <person name="Jansen J."/>
            <person name="Van den Hoogen J."/>
            <person name="Gungor B."/>
            <person name="Hartog M."/>
            <person name="Hontelez J."/>
            <person name="Verver J."/>
            <person name="Yang W.-C."/>
            <person name="Schijlen E."/>
            <person name="Repin R."/>
            <person name="Schilthuizen M."/>
            <person name="Schranz E."/>
            <person name="Heidstra R."/>
            <person name="Miyata K."/>
            <person name="Fedorova E."/>
            <person name="Kohlen W."/>
            <person name="Bisseling T."/>
            <person name="Smit S."/>
            <person name="Geurts R."/>
        </authorList>
    </citation>
    <scope>NUCLEOTIDE SEQUENCE [LARGE SCALE GENOMIC DNA]</scope>
    <source>
        <strain evidence="2">cv. RG33-2</strain>
    </source>
</reference>
<comment type="caution">
    <text evidence="1">The sequence shown here is derived from an EMBL/GenBank/DDBJ whole genome shotgun (WGS) entry which is preliminary data.</text>
</comment>
<sequence>MLIRLWLSMACGSFLRKYSEQIGDPVSLRFSGVIVGFYRLLDQKDCNGYKENLGKSEFC</sequence>
<organism evidence="1 2">
    <name type="scientific">Trema orientale</name>
    <name type="common">Charcoal tree</name>
    <name type="synonym">Celtis orientalis</name>
    <dbReference type="NCBI Taxonomy" id="63057"/>
    <lineage>
        <taxon>Eukaryota</taxon>
        <taxon>Viridiplantae</taxon>
        <taxon>Streptophyta</taxon>
        <taxon>Embryophyta</taxon>
        <taxon>Tracheophyta</taxon>
        <taxon>Spermatophyta</taxon>
        <taxon>Magnoliopsida</taxon>
        <taxon>eudicotyledons</taxon>
        <taxon>Gunneridae</taxon>
        <taxon>Pentapetalae</taxon>
        <taxon>rosids</taxon>
        <taxon>fabids</taxon>
        <taxon>Rosales</taxon>
        <taxon>Cannabaceae</taxon>
        <taxon>Trema</taxon>
    </lineage>
</organism>
<name>A0A2P5AUM2_TREOI</name>
<proteinExistence type="predicted"/>
<dbReference type="AlphaFoldDB" id="A0A2P5AUM2"/>
<keyword evidence="2" id="KW-1185">Reference proteome</keyword>
<evidence type="ECO:0000313" key="2">
    <source>
        <dbReference type="Proteomes" id="UP000237000"/>
    </source>
</evidence>
<accession>A0A2P5AUM2</accession>
<dbReference type="InParanoid" id="A0A2P5AUM2"/>
<evidence type="ECO:0000313" key="1">
    <source>
        <dbReference type="EMBL" id="PON40260.1"/>
    </source>
</evidence>
<protein>
    <submittedName>
        <fullName evidence="1">Uncharacterized protein</fullName>
    </submittedName>
</protein>